<gene>
    <name evidence="3" type="ORF">DGYR_LOCUS10901</name>
</gene>
<feature type="region of interest" description="Disordered" evidence="1">
    <location>
        <begin position="77"/>
        <end position="106"/>
    </location>
</feature>
<evidence type="ECO:0000313" key="3">
    <source>
        <dbReference type="EMBL" id="CAD5123197.1"/>
    </source>
</evidence>
<comment type="caution">
    <text evidence="3">The sequence shown here is derived from an EMBL/GenBank/DDBJ whole genome shotgun (WGS) entry which is preliminary data.</text>
</comment>
<dbReference type="PROSITE" id="PS50217">
    <property type="entry name" value="BZIP"/>
    <property type="match status" value="1"/>
</dbReference>
<feature type="region of interest" description="Disordered" evidence="1">
    <location>
        <begin position="187"/>
        <end position="219"/>
    </location>
</feature>
<dbReference type="SUPFAM" id="SSF57959">
    <property type="entry name" value="Leucine zipper domain"/>
    <property type="match status" value="1"/>
</dbReference>
<protein>
    <recommendedName>
        <fullName evidence="2">BZIP domain-containing protein</fullName>
    </recommendedName>
</protein>
<name>A0A7I8W521_9ANNE</name>
<feature type="domain" description="BZIP" evidence="2">
    <location>
        <begin position="107"/>
        <end position="157"/>
    </location>
</feature>
<dbReference type="Pfam" id="PF07716">
    <property type="entry name" value="bZIP_2"/>
    <property type="match status" value="1"/>
</dbReference>
<dbReference type="Gene3D" id="1.20.5.170">
    <property type="match status" value="1"/>
</dbReference>
<dbReference type="AlphaFoldDB" id="A0A7I8W521"/>
<proteinExistence type="predicted"/>
<evidence type="ECO:0000313" key="4">
    <source>
        <dbReference type="Proteomes" id="UP000549394"/>
    </source>
</evidence>
<organism evidence="3 4">
    <name type="scientific">Dimorphilus gyrociliatus</name>
    <dbReference type="NCBI Taxonomy" id="2664684"/>
    <lineage>
        <taxon>Eukaryota</taxon>
        <taxon>Metazoa</taxon>
        <taxon>Spiralia</taxon>
        <taxon>Lophotrochozoa</taxon>
        <taxon>Annelida</taxon>
        <taxon>Polychaeta</taxon>
        <taxon>Polychaeta incertae sedis</taxon>
        <taxon>Dinophilidae</taxon>
        <taxon>Dimorphilus</taxon>
    </lineage>
</organism>
<dbReference type="Proteomes" id="UP000549394">
    <property type="component" value="Unassembled WGS sequence"/>
</dbReference>
<dbReference type="InterPro" id="IPR004827">
    <property type="entry name" value="bZIP"/>
</dbReference>
<sequence>MEQSVAETADRNDAAVYIQEGVLSDISNGDKGPYIYPTTYEQPGYSNWVEWPHQQYTTEPIHAITSYGCQPTPITSIEPIAPPSRRGRPRGSSTIVDENGKPVPTVGDKIEQRRQRNRIAAIQSRMRRKEYIRRLETRQHEQGHLIEQLQEEVRYLRMLQGIPLDLPLQTSLNQNADYAEYIQQTYGSNGPAASETVVEENQKNNDLQDSEVVAKKETD</sequence>
<dbReference type="EMBL" id="CAJFCJ010000019">
    <property type="protein sequence ID" value="CAD5123197.1"/>
    <property type="molecule type" value="Genomic_DNA"/>
</dbReference>
<evidence type="ECO:0000256" key="1">
    <source>
        <dbReference type="SAM" id="MobiDB-lite"/>
    </source>
</evidence>
<dbReference type="PROSITE" id="PS00036">
    <property type="entry name" value="BZIP_BASIC"/>
    <property type="match status" value="1"/>
</dbReference>
<dbReference type="GO" id="GO:0003700">
    <property type="term" value="F:DNA-binding transcription factor activity"/>
    <property type="evidence" value="ECO:0007669"/>
    <property type="project" value="InterPro"/>
</dbReference>
<dbReference type="InterPro" id="IPR046347">
    <property type="entry name" value="bZIP_sf"/>
</dbReference>
<keyword evidence="4" id="KW-1185">Reference proteome</keyword>
<dbReference type="SMART" id="SM00338">
    <property type="entry name" value="BRLZ"/>
    <property type="match status" value="1"/>
</dbReference>
<accession>A0A7I8W521</accession>
<reference evidence="3 4" key="1">
    <citation type="submission" date="2020-08" db="EMBL/GenBank/DDBJ databases">
        <authorList>
            <person name="Hejnol A."/>
        </authorList>
    </citation>
    <scope>NUCLEOTIDE SEQUENCE [LARGE SCALE GENOMIC DNA]</scope>
</reference>
<evidence type="ECO:0000259" key="2">
    <source>
        <dbReference type="PROSITE" id="PS50217"/>
    </source>
</evidence>